<comment type="cofactor">
    <cofactor evidence="11">
        <name>Mg(2+)</name>
        <dbReference type="ChEBI" id="CHEBI:18420"/>
    </cofactor>
</comment>
<dbReference type="InterPro" id="IPR000262">
    <property type="entry name" value="FMN-dep_DH"/>
</dbReference>
<comment type="catalytic activity">
    <reaction evidence="11">
        <text>isopentenyl diphosphate = dimethylallyl diphosphate</text>
        <dbReference type="Rhea" id="RHEA:23284"/>
        <dbReference type="ChEBI" id="CHEBI:57623"/>
        <dbReference type="ChEBI" id="CHEBI:128769"/>
        <dbReference type="EC" id="5.3.3.2"/>
    </reaction>
</comment>
<comment type="subcellular location">
    <subcellularLocation>
        <location evidence="11">Cytoplasm</location>
    </subcellularLocation>
</comment>
<dbReference type="GO" id="GO:0008299">
    <property type="term" value="P:isoprenoid biosynthetic process"/>
    <property type="evidence" value="ECO:0007669"/>
    <property type="project" value="UniProtKB-UniRule"/>
</dbReference>
<feature type="binding site" evidence="11">
    <location>
        <position position="152"/>
    </location>
    <ligand>
        <name>substrate</name>
    </ligand>
</feature>
<dbReference type="OrthoDB" id="9795032at2"/>
<comment type="subunit">
    <text evidence="10 11">Homooctamer. Dimer of tetramers.</text>
</comment>
<comment type="cofactor">
    <cofactor evidence="1 11">
        <name>FMN</name>
        <dbReference type="ChEBI" id="CHEBI:58210"/>
    </cofactor>
</comment>
<evidence type="ECO:0000256" key="9">
    <source>
        <dbReference type="ARBA" id="ARBA00023235"/>
    </source>
</evidence>
<comment type="similarity">
    <text evidence="11">Belongs to the IPP isomerase type 2 family.</text>
</comment>
<dbReference type="InterPro" id="IPR011179">
    <property type="entry name" value="IPdP_isomerase"/>
</dbReference>
<dbReference type="GO" id="GO:0010181">
    <property type="term" value="F:FMN binding"/>
    <property type="evidence" value="ECO:0007669"/>
    <property type="project" value="UniProtKB-UniRule"/>
</dbReference>
<organism evidence="13 14">
    <name type="scientific">Thermolongibacillus altinsuensis</name>
    <dbReference type="NCBI Taxonomy" id="575256"/>
    <lineage>
        <taxon>Bacteria</taxon>
        <taxon>Bacillati</taxon>
        <taxon>Bacillota</taxon>
        <taxon>Bacilli</taxon>
        <taxon>Bacillales</taxon>
        <taxon>Anoxybacillaceae</taxon>
        <taxon>Thermolongibacillus</taxon>
    </lineage>
</organism>
<feature type="binding site" evidence="11">
    <location>
        <begin position="62"/>
        <end position="64"/>
    </location>
    <ligand>
        <name>FMN</name>
        <dbReference type="ChEBI" id="CHEBI:58210"/>
    </ligand>
</feature>
<dbReference type="GO" id="GO:0000287">
    <property type="term" value="F:magnesium ion binding"/>
    <property type="evidence" value="ECO:0007669"/>
    <property type="project" value="UniProtKB-UniRule"/>
</dbReference>
<dbReference type="Gene3D" id="3.20.20.70">
    <property type="entry name" value="Aldolase class I"/>
    <property type="match status" value="1"/>
</dbReference>
<keyword evidence="4 11" id="KW-0288">FMN</keyword>
<evidence type="ECO:0000256" key="11">
    <source>
        <dbReference type="HAMAP-Rule" id="MF_00354"/>
    </source>
</evidence>
<dbReference type="GO" id="GO:0004452">
    <property type="term" value="F:isopentenyl-diphosphate delta-isomerase activity"/>
    <property type="evidence" value="ECO:0007669"/>
    <property type="project" value="UniProtKB-UniRule"/>
</dbReference>
<dbReference type="SUPFAM" id="SSF51395">
    <property type="entry name" value="FMN-linked oxidoreductases"/>
    <property type="match status" value="1"/>
</dbReference>
<evidence type="ECO:0000259" key="12">
    <source>
        <dbReference type="Pfam" id="PF01070"/>
    </source>
</evidence>
<feature type="binding site" evidence="11">
    <location>
        <position position="184"/>
    </location>
    <ligand>
        <name>FMN</name>
        <dbReference type="ChEBI" id="CHEBI:58210"/>
    </ligand>
</feature>
<gene>
    <name evidence="11" type="primary">fni</name>
    <name evidence="13" type="ORF">EDD69_101160</name>
</gene>
<keyword evidence="7 11" id="KW-0521">NADP</keyword>
<feature type="binding site" evidence="11">
    <location>
        <position position="122"/>
    </location>
    <ligand>
        <name>FMN</name>
        <dbReference type="ChEBI" id="CHEBI:58210"/>
    </ligand>
</feature>
<dbReference type="GO" id="GO:0016491">
    <property type="term" value="F:oxidoreductase activity"/>
    <property type="evidence" value="ECO:0007669"/>
    <property type="project" value="InterPro"/>
</dbReference>
<feature type="binding site" evidence="11">
    <location>
        <begin position="6"/>
        <end position="7"/>
    </location>
    <ligand>
        <name>substrate</name>
    </ligand>
</feature>
<keyword evidence="6 11" id="KW-0460">Magnesium</keyword>
<dbReference type="GO" id="GO:0005737">
    <property type="term" value="C:cytoplasm"/>
    <property type="evidence" value="ECO:0007669"/>
    <property type="project" value="UniProtKB-SubCell"/>
</dbReference>
<evidence type="ECO:0000313" key="13">
    <source>
        <dbReference type="EMBL" id="TCL53153.1"/>
    </source>
</evidence>
<evidence type="ECO:0000256" key="6">
    <source>
        <dbReference type="ARBA" id="ARBA00022842"/>
    </source>
</evidence>
<dbReference type="Pfam" id="PF01070">
    <property type="entry name" value="FMN_dh"/>
    <property type="match status" value="1"/>
</dbReference>
<dbReference type="GO" id="GO:0070402">
    <property type="term" value="F:NADPH binding"/>
    <property type="evidence" value="ECO:0007669"/>
    <property type="project" value="UniProtKB-UniRule"/>
</dbReference>
<keyword evidence="9 11" id="KW-0413">Isomerase</keyword>
<feature type="domain" description="FMN-dependent dehydrogenase" evidence="12">
    <location>
        <begin position="166"/>
        <end position="323"/>
    </location>
</feature>
<dbReference type="CDD" id="cd02811">
    <property type="entry name" value="IDI-2_FMN"/>
    <property type="match status" value="1"/>
</dbReference>
<evidence type="ECO:0000256" key="5">
    <source>
        <dbReference type="ARBA" id="ARBA00022723"/>
    </source>
</evidence>
<comment type="caution">
    <text evidence="11">Lacks conserved residue(s) required for the propagation of feature annotation.</text>
</comment>
<keyword evidence="2 11" id="KW-0963">Cytoplasm</keyword>
<evidence type="ECO:0000256" key="2">
    <source>
        <dbReference type="ARBA" id="ARBA00022490"/>
    </source>
</evidence>
<evidence type="ECO:0000256" key="3">
    <source>
        <dbReference type="ARBA" id="ARBA00022630"/>
    </source>
</evidence>
<feature type="binding site" evidence="11">
    <location>
        <begin position="280"/>
        <end position="281"/>
    </location>
    <ligand>
        <name>FMN</name>
        <dbReference type="ChEBI" id="CHEBI:58210"/>
    </ligand>
</feature>
<dbReference type="PANTHER" id="PTHR43665:SF1">
    <property type="entry name" value="ISOPENTENYL-DIPHOSPHATE DELTA-ISOMERASE"/>
    <property type="match status" value="1"/>
</dbReference>
<feature type="binding site" evidence="11">
    <location>
        <position position="153"/>
    </location>
    <ligand>
        <name>Mg(2+)</name>
        <dbReference type="ChEBI" id="CHEBI:18420"/>
    </ligand>
</feature>
<dbReference type="RefSeq" id="WP_132947062.1">
    <property type="nucleotide sequence ID" value="NZ_SLUL01000001.1"/>
</dbReference>
<dbReference type="AlphaFoldDB" id="A0A4R1QJY0"/>
<evidence type="ECO:0000313" key="14">
    <source>
        <dbReference type="Proteomes" id="UP000295658"/>
    </source>
</evidence>
<evidence type="ECO:0000256" key="4">
    <source>
        <dbReference type="ARBA" id="ARBA00022643"/>
    </source>
</evidence>
<dbReference type="Proteomes" id="UP000295658">
    <property type="component" value="Unassembled WGS sequence"/>
</dbReference>
<dbReference type="PANTHER" id="PTHR43665">
    <property type="entry name" value="ISOPENTENYL-DIPHOSPHATE DELTA-ISOMERASE"/>
    <property type="match status" value="1"/>
</dbReference>
<dbReference type="EMBL" id="SLUL01000001">
    <property type="protein sequence ID" value="TCL53153.1"/>
    <property type="molecule type" value="Genomic_DNA"/>
</dbReference>
<accession>A0A4R1QJY0</accession>
<keyword evidence="14" id="KW-1185">Reference proteome</keyword>
<dbReference type="InterPro" id="IPR013785">
    <property type="entry name" value="Aldolase_TIM"/>
</dbReference>
<keyword evidence="5 11" id="KW-0479">Metal-binding</keyword>
<dbReference type="EC" id="5.3.3.2" evidence="11"/>
<sequence length="349" mass="37995">MERAKRKLEHIEYALATGQSRLHGFDDIVFVHNSLPDVSTTQINLATQIGELSLSSPIFINAMTGGGGEATLKINEQLAYVAKQCGLAMAVGSQMAALNDERERASFAVIRQVNRDGIIFANLGSEATVEQAKRAIDMIEANALQIHLNVVQELVMPEGDRDFSKALRRIEQIVRGVEVPVIVKEVGFGMSKETAAKLANVGVIAVDVGGFGGTNFARIENERRARRLAYFERWGMSTTVSIAEIAQTVPNVSIIGSGGIQNALDVAKAIALGASAVGMAGYVLRLLVEEGIEKLMEEITLLHEDLTLIMTALGAKTIAKLQRVPLVIRGETHHWLHERGIDTTRYSRR</sequence>
<comment type="cofactor">
    <cofactor evidence="11">
        <name>NADPH</name>
        <dbReference type="ChEBI" id="CHEBI:57783"/>
    </cofactor>
</comment>
<dbReference type="PIRSF" id="PIRSF003314">
    <property type="entry name" value="IPP_isomerase"/>
    <property type="match status" value="1"/>
</dbReference>
<evidence type="ECO:0000256" key="10">
    <source>
        <dbReference type="ARBA" id="ARBA00025810"/>
    </source>
</evidence>
<name>A0A4R1QJY0_9BACL</name>
<protein>
    <recommendedName>
        <fullName evidence="11">Isopentenyl-diphosphate delta-isomerase</fullName>
        <shortName evidence="11">IPP isomerase</shortName>
        <ecNumber evidence="11">5.3.3.2</ecNumber>
    </recommendedName>
    <alternativeName>
        <fullName evidence="11">Isopentenyl diphosphate:dimethylallyl diphosphate isomerase</fullName>
    </alternativeName>
    <alternativeName>
        <fullName evidence="11">Isopentenyl pyrophosphate isomerase</fullName>
    </alternativeName>
    <alternativeName>
        <fullName evidence="11">Type 2 isopentenyl diphosphate isomerase</fullName>
        <shortName evidence="11">IDI-2</shortName>
    </alternativeName>
</protein>
<comment type="function">
    <text evidence="11">Involved in the biosynthesis of isoprenoids. Catalyzes the 1,3-allylic rearrangement of the homoallylic substrate isopentenyl (IPP) to its allylic isomer, dimethylallyl diphosphate (DMAPP).</text>
</comment>
<proteinExistence type="inferred from homology"/>
<evidence type="ECO:0000256" key="1">
    <source>
        <dbReference type="ARBA" id="ARBA00001917"/>
    </source>
</evidence>
<dbReference type="NCBIfam" id="TIGR02151">
    <property type="entry name" value="IPP_isom_2"/>
    <property type="match status" value="1"/>
</dbReference>
<reference evidence="13 14" key="1">
    <citation type="submission" date="2019-03" db="EMBL/GenBank/DDBJ databases">
        <title>Genomic Encyclopedia of Type Strains, Phase IV (KMG-IV): sequencing the most valuable type-strain genomes for metagenomic binning, comparative biology and taxonomic classification.</title>
        <authorList>
            <person name="Goeker M."/>
        </authorList>
    </citation>
    <scope>NUCLEOTIDE SEQUENCE [LARGE SCALE GENOMIC DNA]</scope>
    <source>
        <strain evidence="13 14">DSM 24979</strain>
    </source>
</reference>
<feature type="binding site" evidence="11">
    <location>
        <position position="214"/>
    </location>
    <ligand>
        <name>FMN</name>
        <dbReference type="ChEBI" id="CHEBI:58210"/>
    </ligand>
</feature>
<evidence type="ECO:0000256" key="8">
    <source>
        <dbReference type="ARBA" id="ARBA00023229"/>
    </source>
</evidence>
<evidence type="ECO:0000256" key="7">
    <source>
        <dbReference type="ARBA" id="ARBA00022857"/>
    </source>
</evidence>
<feature type="binding site" evidence="11">
    <location>
        <position position="93"/>
    </location>
    <ligand>
        <name>FMN</name>
        <dbReference type="ChEBI" id="CHEBI:58210"/>
    </ligand>
</feature>
<comment type="caution">
    <text evidence="13">The sequence shown here is derived from an EMBL/GenBank/DDBJ whole genome shotgun (WGS) entry which is preliminary data.</text>
</comment>
<dbReference type="SMART" id="SM01240">
    <property type="entry name" value="IMPDH"/>
    <property type="match status" value="1"/>
</dbReference>
<keyword evidence="8 11" id="KW-0414">Isoprene biosynthesis</keyword>
<keyword evidence="3 11" id="KW-0285">Flavoprotein</keyword>
<dbReference type="HAMAP" id="MF_00354">
    <property type="entry name" value="Idi_2"/>
    <property type="match status" value="1"/>
</dbReference>